<organism evidence="1">
    <name type="scientific">Ralstonia solanacearum</name>
    <name type="common">Pseudomonas solanacearum</name>
    <dbReference type="NCBI Taxonomy" id="305"/>
    <lineage>
        <taxon>Bacteria</taxon>
        <taxon>Pseudomonadati</taxon>
        <taxon>Pseudomonadota</taxon>
        <taxon>Betaproteobacteria</taxon>
        <taxon>Burkholderiales</taxon>
        <taxon>Burkholderiaceae</taxon>
        <taxon>Ralstonia</taxon>
        <taxon>Ralstonia solanacearum species complex</taxon>
    </lineage>
</organism>
<dbReference type="EMBL" id="CP026092">
    <property type="protein sequence ID" value="AYB56993.1"/>
    <property type="molecule type" value="Genomic_DNA"/>
</dbReference>
<reference evidence="1" key="1">
    <citation type="submission" date="2018-01" db="EMBL/GenBank/DDBJ databases">
        <title>Complete Genome Sequence of three strains from Ralstonia solanacearum ecotype Moko sequevar IIA-53 from Brazil.</title>
        <authorList>
            <person name="Silva J.R."/>
            <person name="Albuquerque G.M.R."/>
            <person name="Pais A.K.L."/>
            <person name="Silva A.M.F."/>
            <person name="Boiteux M.E.N.F."/>
            <person name="Souza E.B."/>
            <person name="Mariano R.L.R."/>
        </authorList>
    </citation>
    <scope>NUCLEOTIDE SEQUENCE [LARGE SCALE GENOMIC DNA]</scope>
    <source>
        <strain evidence="1">SFC</strain>
    </source>
</reference>
<name>A0A5H2Q1H7_RALSL</name>
<sequence>MRLYRDDQAAQAVWERLSISREQIKVCRFQPLIDSSNRLPVLGLSRRPVVERDANLSEAYFTTRHQTEAFAFGFSMRSCDDHPSIACSFTQGFARPVVLKLRVNPVPFWIVKRHRMLVRSGVPSFDFFHNPLKEHCWRATGDVLDQIIFQRTADSFQAQSRLLSTCDAD</sequence>
<dbReference type="AlphaFoldDB" id="A0A5H2Q1H7"/>
<protein>
    <submittedName>
        <fullName evidence="1">Uncharacterized protein</fullName>
    </submittedName>
</protein>
<gene>
    <name evidence="1" type="ORF">C2L97_13780</name>
</gene>
<proteinExistence type="predicted"/>
<accession>A0A5H2Q1H7</accession>
<evidence type="ECO:0000313" key="1">
    <source>
        <dbReference type="EMBL" id="AYB56993.1"/>
    </source>
</evidence>